<protein>
    <recommendedName>
        <fullName evidence="1">Ubiquitin-like domain-containing protein</fullName>
    </recommendedName>
</protein>
<dbReference type="PROSITE" id="PS50053">
    <property type="entry name" value="UBIQUITIN_2"/>
    <property type="match status" value="1"/>
</dbReference>
<feature type="domain" description="Ubiquitin-like" evidence="1">
    <location>
        <begin position="733"/>
        <end position="802"/>
    </location>
</feature>
<dbReference type="InterPro" id="IPR029071">
    <property type="entry name" value="Ubiquitin-like_domsf"/>
</dbReference>
<organism evidence="2">
    <name type="scientific">Trypanosoma vivax (strain Y486)</name>
    <dbReference type="NCBI Taxonomy" id="1055687"/>
    <lineage>
        <taxon>Eukaryota</taxon>
        <taxon>Discoba</taxon>
        <taxon>Euglenozoa</taxon>
        <taxon>Kinetoplastea</taxon>
        <taxon>Metakinetoplastina</taxon>
        <taxon>Trypanosomatida</taxon>
        <taxon>Trypanosomatidae</taxon>
        <taxon>Trypanosoma</taxon>
        <taxon>Duttonella</taxon>
    </lineage>
</organism>
<gene>
    <name evidence="2" type="ORF">TVY486_1011820</name>
</gene>
<evidence type="ECO:0000259" key="1">
    <source>
        <dbReference type="PROSITE" id="PS50053"/>
    </source>
</evidence>
<evidence type="ECO:0000313" key="2">
    <source>
        <dbReference type="EMBL" id="CCC52139.1"/>
    </source>
</evidence>
<dbReference type="AlphaFoldDB" id="G0U3X9"/>
<dbReference type="Gene3D" id="3.10.20.90">
    <property type="entry name" value="Phosphatidylinositol 3-kinase Catalytic Subunit, Chain A, domain 1"/>
    <property type="match status" value="1"/>
</dbReference>
<sequence length="802" mass="88385">MAAIPPNRGIAPLKVEFEAEVELTIHSAFLQTALLLQCDPVAQVSIVSRRKVITKATSLANGSTSGGSRTSPAVGGVTATASTDIVEKETYVASTRRLFFTSRPNFNETLKFVVPCAETIPEKSAALALQLKANGAMGPEEPDTYTIVERRILVTLLDAHGQMLGQATCPFSLYSPSASAEPQRVMLQPRHKHDARNPTFRADVAILAKNGVDDFGFVTVSWRVSLIPHGGALISASQTSVSVPNFPLGVVLRAMWLVAGQTFQHGTRYTTSVEFGGQDRFVFEGSKPLFLTIQSATQLERAIVHCSLHNPVSQADSHDVAIPLPMPPTASFAMERDVWWTAAVRTPAGDDFGLLLACIRIVRQPLDGNSPPCPDSCCSNINDPTHQAQYSHVAKDWGRAPPDTPPGAYQPLFWESEQHIARAVERRWRRDCVSNALPSAEHVRHLLEVLAGRARLDAGVESVVSVFFGQPPNTLTELQLGQFLVSCAFHAKGMTSQEAARFCFFALRRDMEQAIKKEDVAFILEHSLLEKTIDMPERELRRRVDDIFGDTIYVLFDDFVRHFINNYAMWYAFGVSIAAGSSRLPRIGTDGASVTHANDSLSGSGAAHHKNQLAKESATHDERAVAAQVLTEAEVTPGALQKDDEVWCRFIARVQHSNKAFSVTAHMDDTIAEVMVMVQNSTGIRAACQEWKVNGVTLEPKVRIASTPLGRATREDATPEVIIVERDETVRLVMVHKEKGMRWELRVPATERILKLRALVQQKTLIPLSRCSMRARGILLQDRHPLLHYKLQDGDIVEVAQE</sequence>
<dbReference type="OMA" id="PIAWESQ"/>
<name>G0U3X9_TRYVY</name>
<dbReference type="SMART" id="SM00213">
    <property type="entry name" value="UBQ"/>
    <property type="match status" value="1"/>
</dbReference>
<reference evidence="2" key="1">
    <citation type="journal article" date="2012" name="Proc. Natl. Acad. Sci. U.S.A.">
        <title>Antigenic diversity is generated by distinct evolutionary mechanisms in African trypanosome species.</title>
        <authorList>
            <person name="Jackson A.P."/>
            <person name="Berry A."/>
            <person name="Aslett M."/>
            <person name="Allison H.C."/>
            <person name="Burton P."/>
            <person name="Vavrova-Anderson J."/>
            <person name="Brown R."/>
            <person name="Browne H."/>
            <person name="Corton N."/>
            <person name="Hauser H."/>
            <person name="Gamble J."/>
            <person name="Gilderthorp R."/>
            <person name="Marcello L."/>
            <person name="McQuillan J."/>
            <person name="Otto T.D."/>
            <person name="Quail M.A."/>
            <person name="Sanders M.J."/>
            <person name="van Tonder A."/>
            <person name="Ginger M.L."/>
            <person name="Field M.C."/>
            <person name="Barry J.D."/>
            <person name="Hertz-Fowler C."/>
            <person name="Berriman M."/>
        </authorList>
    </citation>
    <scope>NUCLEOTIDE SEQUENCE</scope>
    <source>
        <strain evidence="2">Y486</strain>
    </source>
</reference>
<accession>G0U3X9</accession>
<dbReference type="CDD" id="cd17039">
    <property type="entry name" value="Ubl_ubiquitin_like"/>
    <property type="match status" value="2"/>
</dbReference>
<dbReference type="InterPro" id="IPR000626">
    <property type="entry name" value="Ubiquitin-like_dom"/>
</dbReference>
<dbReference type="VEuPathDB" id="TriTrypDB:TvY486_1011820"/>
<dbReference type="EMBL" id="HE573026">
    <property type="protein sequence ID" value="CCC52139.1"/>
    <property type="molecule type" value="Genomic_DNA"/>
</dbReference>
<proteinExistence type="predicted"/>
<dbReference type="Pfam" id="PF00240">
    <property type="entry name" value="ubiquitin"/>
    <property type="match status" value="1"/>
</dbReference>
<dbReference type="SUPFAM" id="SSF54236">
    <property type="entry name" value="Ubiquitin-like"/>
    <property type="match status" value="1"/>
</dbReference>